<accession>A0A0B7FDC9</accession>
<evidence type="ECO:0000256" key="3">
    <source>
        <dbReference type="ARBA" id="ARBA00023136"/>
    </source>
</evidence>
<dbReference type="Pfam" id="PF01086">
    <property type="entry name" value="Clathrin_lg_ch"/>
    <property type="match status" value="1"/>
</dbReference>
<name>A0A0B7FDC9_THACB</name>
<comment type="subcellular location">
    <subcellularLocation>
        <location evidence="1 6">Cytoplasmic vesicle membrane</location>
        <topology evidence="1 6">Peripheral membrane protein</topology>
        <orientation evidence="1 6">Cytoplasmic side</orientation>
    </subcellularLocation>
    <subcellularLocation>
        <location evidence="6">Membrane</location>
        <location evidence="6">Coated pit</location>
        <topology evidence="6">Peripheral membrane protein</topology>
        <orientation evidence="6">Cytoplasmic side</orientation>
    </subcellularLocation>
    <text evidence="6">Cytoplasmic face of coated pits and vesicles.</text>
</comment>
<dbReference type="InterPro" id="IPR000996">
    <property type="entry name" value="Clathrin_L-chain"/>
</dbReference>
<evidence type="ECO:0000313" key="8">
    <source>
        <dbReference type="EMBL" id="CEL54183.1"/>
    </source>
</evidence>
<dbReference type="EMBL" id="LN679249">
    <property type="protein sequence ID" value="CEL54183.1"/>
    <property type="molecule type" value="Genomic_DNA"/>
</dbReference>
<sequence length="67" mass="7903">MCGIQNRSGYFRPRPNCSAFAQPEVPEPEVARQWREDQAEKIAQRDEESKRKRQETIARAEKEIDKL</sequence>
<proteinExistence type="inferred from homology"/>
<keyword evidence="9" id="KW-1185">Reference proteome</keyword>
<dbReference type="GO" id="GO:0005198">
    <property type="term" value="F:structural molecule activity"/>
    <property type="evidence" value="ECO:0007669"/>
    <property type="project" value="InterPro"/>
</dbReference>
<evidence type="ECO:0000256" key="1">
    <source>
        <dbReference type="ARBA" id="ARBA00004180"/>
    </source>
</evidence>
<evidence type="ECO:0000256" key="6">
    <source>
        <dbReference type="RuleBase" id="RU363137"/>
    </source>
</evidence>
<keyword evidence="3 6" id="KW-0472">Membrane</keyword>
<evidence type="ECO:0000256" key="7">
    <source>
        <dbReference type="SAM" id="MobiDB-lite"/>
    </source>
</evidence>
<evidence type="ECO:0000313" key="9">
    <source>
        <dbReference type="Proteomes" id="UP000059188"/>
    </source>
</evidence>
<comment type="similarity">
    <text evidence="2 6">Belongs to the clathrin light chain family.</text>
</comment>
<keyword evidence="5 6" id="KW-0968">Cytoplasmic vesicle</keyword>
<feature type="compositionally biased region" description="Basic and acidic residues" evidence="7">
    <location>
        <begin position="29"/>
        <end position="67"/>
    </location>
</feature>
<dbReference type="GO" id="GO:0030130">
    <property type="term" value="C:clathrin coat of trans-Golgi network vesicle"/>
    <property type="evidence" value="ECO:0007669"/>
    <property type="project" value="InterPro"/>
</dbReference>
<dbReference type="GO" id="GO:0016192">
    <property type="term" value="P:vesicle-mediated transport"/>
    <property type="evidence" value="ECO:0007669"/>
    <property type="project" value="InterPro"/>
</dbReference>
<reference evidence="8 9" key="1">
    <citation type="submission" date="2014-11" db="EMBL/GenBank/DDBJ databases">
        <authorList>
            <person name="Wibberg Daniel"/>
        </authorList>
    </citation>
    <scope>NUCLEOTIDE SEQUENCE [LARGE SCALE GENOMIC DNA]</scope>
    <source>
        <strain evidence="8">Rhizoctonia solani AG1-IB 7/3/14</strain>
    </source>
</reference>
<protein>
    <recommendedName>
        <fullName evidence="6">Clathrin light chain</fullName>
    </recommendedName>
</protein>
<evidence type="ECO:0000256" key="5">
    <source>
        <dbReference type="ARBA" id="ARBA00023329"/>
    </source>
</evidence>
<dbReference type="OrthoDB" id="5512at2759"/>
<keyword evidence="4 6" id="KW-0168">Coated pit</keyword>
<dbReference type="Proteomes" id="UP000059188">
    <property type="component" value="Unassembled WGS sequence"/>
</dbReference>
<gene>
    <name evidence="8" type="ORF">RSOLAG1IB_11581</name>
</gene>
<evidence type="ECO:0000256" key="4">
    <source>
        <dbReference type="ARBA" id="ARBA00023176"/>
    </source>
</evidence>
<feature type="region of interest" description="Disordered" evidence="7">
    <location>
        <begin position="1"/>
        <end position="67"/>
    </location>
</feature>
<organism evidence="8 9">
    <name type="scientific">Thanatephorus cucumeris (strain AG1-IB / isolate 7/3/14)</name>
    <name type="common">Lettuce bottom rot fungus</name>
    <name type="synonym">Rhizoctonia solani</name>
    <dbReference type="NCBI Taxonomy" id="1108050"/>
    <lineage>
        <taxon>Eukaryota</taxon>
        <taxon>Fungi</taxon>
        <taxon>Dikarya</taxon>
        <taxon>Basidiomycota</taxon>
        <taxon>Agaricomycotina</taxon>
        <taxon>Agaricomycetes</taxon>
        <taxon>Cantharellales</taxon>
        <taxon>Ceratobasidiaceae</taxon>
        <taxon>Rhizoctonia</taxon>
        <taxon>Rhizoctonia solani AG-1</taxon>
    </lineage>
</organism>
<dbReference type="GO" id="GO:0006886">
    <property type="term" value="P:intracellular protein transport"/>
    <property type="evidence" value="ECO:0007669"/>
    <property type="project" value="InterPro"/>
</dbReference>
<comment type="function">
    <text evidence="6">Clathrin is the major protein of the polyhedral coat of coated pits and vesicles.</text>
</comment>
<dbReference type="GO" id="GO:0030132">
    <property type="term" value="C:clathrin coat of coated pit"/>
    <property type="evidence" value="ECO:0007669"/>
    <property type="project" value="InterPro"/>
</dbReference>
<dbReference type="AlphaFoldDB" id="A0A0B7FDC9"/>
<evidence type="ECO:0000256" key="2">
    <source>
        <dbReference type="ARBA" id="ARBA00005263"/>
    </source>
</evidence>